<keyword evidence="3" id="KW-1185">Reference proteome</keyword>
<dbReference type="CDD" id="cd16279">
    <property type="entry name" value="metallo-hydrolase-like_MBL-fold"/>
    <property type="match status" value="1"/>
</dbReference>
<dbReference type="InterPro" id="IPR001279">
    <property type="entry name" value="Metallo-B-lactamas"/>
</dbReference>
<name>A0ABV9KY08_9BACT</name>
<protein>
    <submittedName>
        <fullName evidence="2">MBL fold metallo-hydrolase</fullName>
    </submittedName>
</protein>
<evidence type="ECO:0000313" key="2">
    <source>
        <dbReference type="EMBL" id="MFC4674541.1"/>
    </source>
</evidence>
<feature type="domain" description="Metallo-beta-lactamase" evidence="1">
    <location>
        <begin position="34"/>
        <end position="225"/>
    </location>
</feature>
<dbReference type="PANTHER" id="PTHR42663:SF6">
    <property type="entry name" value="HYDROLASE C777.06C-RELATED"/>
    <property type="match status" value="1"/>
</dbReference>
<evidence type="ECO:0000259" key="1">
    <source>
        <dbReference type="SMART" id="SM00849"/>
    </source>
</evidence>
<evidence type="ECO:0000313" key="3">
    <source>
        <dbReference type="Proteomes" id="UP001596023"/>
    </source>
</evidence>
<dbReference type="Gene3D" id="3.60.15.10">
    <property type="entry name" value="Ribonuclease Z/Hydroxyacylglutathione hydrolase-like"/>
    <property type="match status" value="1"/>
</dbReference>
<sequence>MRIKFLGTGTSTGVPEIGCRCEVCTSGNVKDRRLRASVLVSMDDLRLLIDCGPDFREQIINEEFSPIDGVLLTHEHYDHVGGLDDLRPFCKFSDVDIYANGITLDALRKRTPYFFMEQKYPGIPALLLHEVDAEKPFRIKNVEIQPIGVMHYKLPILGYRIGDFAYLTDVKFIPDREYAKLEGLDTLVINALRIGEHISHLNLSQALEQIKKIAPKKAYLIHMSHGIGLHDMVQRTLPGNVFLSYDGLEVFI</sequence>
<dbReference type="RefSeq" id="WP_379996935.1">
    <property type="nucleotide sequence ID" value="NZ_JBHSGN010000076.1"/>
</dbReference>
<dbReference type="PANTHER" id="PTHR42663">
    <property type="entry name" value="HYDROLASE C777.06C-RELATED-RELATED"/>
    <property type="match status" value="1"/>
</dbReference>
<reference evidence="3" key="1">
    <citation type="journal article" date="2019" name="Int. J. Syst. Evol. Microbiol.">
        <title>The Global Catalogue of Microorganisms (GCM) 10K type strain sequencing project: providing services to taxonomists for standard genome sequencing and annotation.</title>
        <authorList>
            <consortium name="The Broad Institute Genomics Platform"/>
            <consortium name="The Broad Institute Genome Sequencing Center for Infectious Disease"/>
            <person name="Wu L."/>
            <person name="Ma J."/>
        </authorList>
    </citation>
    <scope>NUCLEOTIDE SEQUENCE [LARGE SCALE GENOMIC DNA]</scope>
    <source>
        <strain evidence="3">CCUG 66188</strain>
    </source>
</reference>
<accession>A0ABV9KY08</accession>
<dbReference type="Pfam" id="PF12706">
    <property type="entry name" value="Lactamase_B_2"/>
    <property type="match status" value="1"/>
</dbReference>
<organism evidence="2 3">
    <name type="scientific">Dysgonomonas termitidis</name>
    <dbReference type="NCBI Taxonomy" id="1516126"/>
    <lineage>
        <taxon>Bacteria</taxon>
        <taxon>Pseudomonadati</taxon>
        <taxon>Bacteroidota</taxon>
        <taxon>Bacteroidia</taxon>
        <taxon>Bacteroidales</taxon>
        <taxon>Dysgonomonadaceae</taxon>
        <taxon>Dysgonomonas</taxon>
    </lineage>
</organism>
<dbReference type="EMBL" id="JBHSGN010000076">
    <property type="protein sequence ID" value="MFC4674541.1"/>
    <property type="molecule type" value="Genomic_DNA"/>
</dbReference>
<dbReference type="SMART" id="SM00849">
    <property type="entry name" value="Lactamase_B"/>
    <property type="match status" value="1"/>
</dbReference>
<dbReference type="SUPFAM" id="SSF56281">
    <property type="entry name" value="Metallo-hydrolase/oxidoreductase"/>
    <property type="match status" value="1"/>
</dbReference>
<gene>
    <name evidence="2" type="ORF">ACFO6W_12630</name>
</gene>
<dbReference type="InterPro" id="IPR036866">
    <property type="entry name" value="RibonucZ/Hydroxyglut_hydro"/>
</dbReference>
<proteinExistence type="predicted"/>
<comment type="caution">
    <text evidence="2">The sequence shown here is derived from an EMBL/GenBank/DDBJ whole genome shotgun (WGS) entry which is preliminary data.</text>
</comment>
<dbReference type="Proteomes" id="UP001596023">
    <property type="component" value="Unassembled WGS sequence"/>
</dbReference>